<dbReference type="Proteomes" id="UP000030641">
    <property type="component" value="Unassembled WGS sequence"/>
</dbReference>
<keyword evidence="3" id="KW-1185">Reference proteome</keyword>
<reference evidence="2 3" key="1">
    <citation type="journal article" date="2014" name="BMC Genomics">
        <title>Genome sequencing of four Aureobasidium pullulans varieties: biotechnological potential, stress tolerance, and description of new species.</title>
        <authorList>
            <person name="Gostin Ar C."/>
            <person name="Ohm R.A."/>
            <person name="Kogej T."/>
            <person name="Sonjak S."/>
            <person name="Turk M."/>
            <person name="Zajc J."/>
            <person name="Zalar P."/>
            <person name="Grube M."/>
            <person name="Sun H."/>
            <person name="Han J."/>
            <person name="Sharma A."/>
            <person name="Chiniquy J."/>
            <person name="Ngan C.Y."/>
            <person name="Lipzen A."/>
            <person name="Barry K."/>
            <person name="Grigoriev I.V."/>
            <person name="Gunde-Cimerman N."/>
        </authorList>
    </citation>
    <scope>NUCLEOTIDE SEQUENCE [LARGE SCALE GENOMIC DNA]</scope>
    <source>
        <strain evidence="2 3">EXF-2481</strain>
    </source>
</reference>
<organism evidence="2 3">
    <name type="scientific">Aureobasidium subglaciale (strain EXF-2481)</name>
    <name type="common">Aureobasidium pullulans var. subglaciale</name>
    <dbReference type="NCBI Taxonomy" id="1043005"/>
    <lineage>
        <taxon>Eukaryota</taxon>
        <taxon>Fungi</taxon>
        <taxon>Dikarya</taxon>
        <taxon>Ascomycota</taxon>
        <taxon>Pezizomycotina</taxon>
        <taxon>Dothideomycetes</taxon>
        <taxon>Dothideomycetidae</taxon>
        <taxon>Dothideales</taxon>
        <taxon>Saccotheciaceae</taxon>
        <taxon>Aureobasidium</taxon>
    </lineage>
</organism>
<dbReference type="InParanoid" id="A0A074XXA0"/>
<dbReference type="OrthoDB" id="10561747at2759"/>
<protein>
    <submittedName>
        <fullName evidence="2">Uncharacterized protein</fullName>
    </submittedName>
</protein>
<proteinExistence type="predicted"/>
<dbReference type="RefSeq" id="XP_013338678.1">
    <property type="nucleotide sequence ID" value="XM_013483224.1"/>
</dbReference>
<accession>A0A074XXA0</accession>
<dbReference type="AlphaFoldDB" id="A0A074XXA0"/>
<dbReference type="HOGENOM" id="CLU_1360174_0_0_1"/>
<name>A0A074XXA0_AURSE</name>
<feature type="region of interest" description="Disordered" evidence="1">
    <location>
        <begin position="163"/>
        <end position="184"/>
    </location>
</feature>
<feature type="compositionally biased region" description="Polar residues" evidence="1">
    <location>
        <begin position="163"/>
        <end position="180"/>
    </location>
</feature>
<evidence type="ECO:0000313" key="2">
    <source>
        <dbReference type="EMBL" id="KEQ90193.1"/>
    </source>
</evidence>
<evidence type="ECO:0000313" key="3">
    <source>
        <dbReference type="Proteomes" id="UP000030641"/>
    </source>
</evidence>
<dbReference type="EMBL" id="KL584800">
    <property type="protein sequence ID" value="KEQ90193.1"/>
    <property type="molecule type" value="Genomic_DNA"/>
</dbReference>
<gene>
    <name evidence="2" type="ORF">AUEXF2481DRAFT_607137</name>
</gene>
<dbReference type="GeneID" id="25369376"/>
<sequence length="201" mass="22834">MSRRHTMSTMMKQPLHDRRRLGIFIAWRSDPKQGHLACLGRSLKCGISRLTSWGVELWLLDGAGYLDAVSDLESLRWLTITRLSDFLDKRALFASLIWCPVLPERRLEPERSPPPLKCLDSKAPDVNTVILNVPKRFGANTNSQTYKDYARAAPPCSAETNCDSTYQSGTHTSERQSGVRTTARKHDRPLLLPFRVLLMLE</sequence>
<evidence type="ECO:0000256" key="1">
    <source>
        <dbReference type="SAM" id="MobiDB-lite"/>
    </source>
</evidence>